<proteinExistence type="predicted"/>
<protein>
    <submittedName>
        <fullName evidence="1">Uncharacterized protein</fullName>
    </submittedName>
</protein>
<evidence type="ECO:0000313" key="1">
    <source>
        <dbReference type="EMBL" id="QHT76968.1"/>
    </source>
</evidence>
<organism evidence="1">
    <name type="scientific">viral metagenome</name>
    <dbReference type="NCBI Taxonomy" id="1070528"/>
    <lineage>
        <taxon>unclassified sequences</taxon>
        <taxon>metagenomes</taxon>
        <taxon>organismal metagenomes</taxon>
    </lineage>
</organism>
<dbReference type="AlphaFoldDB" id="A0A6C0H8S7"/>
<accession>A0A6C0H8S7</accession>
<dbReference type="EMBL" id="MN739910">
    <property type="protein sequence ID" value="QHT76968.1"/>
    <property type="molecule type" value="Genomic_DNA"/>
</dbReference>
<sequence>MSIKLTNIIIDKLHIYDFTINLTLEDINYLNLLIQISPQIFDYIELQIRQININNKIKYYELPNIILCIASLLKKDVLKNDIKNINLINIIKFIIDTSIVLVPLRNEDTYIIKVVIESSLKLLIFELKTYEQNKRYNCMCF</sequence>
<reference evidence="1" key="1">
    <citation type="journal article" date="2020" name="Nature">
        <title>Giant virus diversity and host interactions through global metagenomics.</title>
        <authorList>
            <person name="Schulz F."/>
            <person name="Roux S."/>
            <person name="Paez-Espino D."/>
            <person name="Jungbluth S."/>
            <person name="Walsh D.A."/>
            <person name="Denef V.J."/>
            <person name="McMahon K.D."/>
            <person name="Konstantinidis K.T."/>
            <person name="Eloe-Fadrosh E.A."/>
            <person name="Kyrpides N.C."/>
            <person name="Woyke T."/>
        </authorList>
    </citation>
    <scope>NUCLEOTIDE SEQUENCE</scope>
    <source>
        <strain evidence="1">GVMAG-M-3300023179-82</strain>
    </source>
</reference>
<name>A0A6C0H8S7_9ZZZZ</name>